<keyword evidence="2" id="KW-0560">Oxidoreductase</keyword>
<dbReference type="Pfam" id="PF01370">
    <property type="entry name" value="Epimerase"/>
    <property type="match status" value="1"/>
</dbReference>
<comment type="similarity">
    <text evidence="3">Belongs to the NAD(P)-dependent epimerase/dehydratase family. Dihydroflavonol-4-reductase subfamily.</text>
</comment>
<dbReference type="CDD" id="cd08958">
    <property type="entry name" value="FR_SDR_e"/>
    <property type="match status" value="1"/>
</dbReference>
<keyword evidence="6" id="KW-1185">Reference proteome</keyword>
<evidence type="ECO:0000256" key="2">
    <source>
        <dbReference type="ARBA" id="ARBA00023002"/>
    </source>
</evidence>
<dbReference type="InterPro" id="IPR050425">
    <property type="entry name" value="NAD(P)_dehydrat-like"/>
</dbReference>
<feature type="domain" description="NAD-dependent epimerase/dehydratase" evidence="4">
    <location>
        <begin position="6"/>
        <end position="232"/>
    </location>
</feature>
<accession>A0A9Q1QNN8</accession>
<dbReference type="FunFam" id="3.40.50.720:FF:000085">
    <property type="entry name" value="Dihydroflavonol reductase"/>
    <property type="match status" value="1"/>
</dbReference>
<keyword evidence="1" id="KW-0521">NADP</keyword>
<evidence type="ECO:0000259" key="4">
    <source>
        <dbReference type="Pfam" id="PF01370"/>
    </source>
</evidence>
<gene>
    <name evidence="5" type="ORF">Cgig2_002255</name>
</gene>
<dbReference type="SUPFAM" id="SSF51735">
    <property type="entry name" value="NAD(P)-binding Rossmann-fold domains"/>
    <property type="match status" value="1"/>
</dbReference>
<proteinExistence type="inferred from homology"/>
<dbReference type="InterPro" id="IPR036291">
    <property type="entry name" value="NAD(P)-bd_dom_sf"/>
</dbReference>
<dbReference type="AlphaFoldDB" id="A0A9Q1QNN8"/>
<dbReference type="PANTHER" id="PTHR10366">
    <property type="entry name" value="NAD DEPENDENT EPIMERASE/DEHYDRATASE"/>
    <property type="match status" value="1"/>
</dbReference>
<protein>
    <recommendedName>
        <fullName evidence="4">NAD-dependent epimerase/dehydratase domain-containing protein</fullName>
    </recommendedName>
</protein>
<name>A0A9Q1QNN8_9CARY</name>
<evidence type="ECO:0000313" key="5">
    <source>
        <dbReference type="EMBL" id="KAJ8449458.1"/>
    </source>
</evidence>
<reference evidence="5" key="1">
    <citation type="submission" date="2022-04" db="EMBL/GenBank/DDBJ databases">
        <title>Carnegiea gigantea Genome sequencing and assembly v2.</title>
        <authorList>
            <person name="Copetti D."/>
            <person name="Sanderson M.J."/>
            <person name="Burquez A."/>
            <person name="Wojciechowski M.F."/>
        </authorList>
    </citation>
    <scope>NUCLEOTIDE SEQUENCE</scope>
    <source>
        <strain evidence="5">SGP5-SGP5p</strain>
        <tissue evidence="5">Aerial part</tissue>
    </source>
</reference>
<organism evidence="5 6">
    <name type="scientific">Carnegiea gigantea</name>
    <dbReference type="NCBI Taxonomy" id="171969"/>
    <lineage>
        <taxon>Eukaryota</taxon>
        <taxon>Viridiplantae</taxon>
        <taxon>Streptophyta</taxon>
        <taxon>Embryophyta</taxon>
        <taxon>Tracheophyta</taxon>
        <taxon>Spermatophyta</taxon>
        <taxon>Magnoliopsida</taxon>
        <taxon>eudicotyledons</taxon>
        <taxon>Gunneridae</taxon>
        <taxon>Pentapetalae</taxon>
        <taxon>Caryophyllales</taxon>
        <taxon>Cactineae</taxon>
        <taxon>Cactaceae</taxon>
        <taxon>Cactoideae</taxon>
        <taxon>Echinocereeae</taxon>
        <taxon>Carnegiea</taxon>
    </lineage>
</organism>
<evidence type="ECO:0000256" key="1">
    <source>
        <dbReference type="ARBA" id="ARBA00022857"/>
    </source>
</evidence>
<dbReference type="Proteomes" id="UP001153076">
    <property type="component" value="Unassembled WGS sequence"/>
</dbReference>
<dbReference type="EMBL" id="JAKOGI010000021">
    <property type="protein sequence ID" value="KAJ8449458.1"/>
    <property type="molecule type" value="Genomic_DNA"/>
</dbReference>
<dbReference type="OrthoDB" id="2735536at2759"/>
<dbReference type="Gene3D" id="3.40.50.720">
    <property type="entry name" value="NAD(P)-binding Rossmann-like Domain"/>
    <property type="match status" value="1"/>
</dbReference>
<comment type="caution">
    <text evidence="5">The sequence shown here is derived from an EMBL/GenBank/DDBJ whole genome shotgun (WGS) entry which is preliminary data.</text>
</comment>
<dbReference type="GO" id="GO:0016616">
    <property type="term" value="F:oxidoreductase activity, acting on the CH-OH group of donors, NAD or NADP as acceptor"/>
    <property type="evidence" value="ECO:0007669"/>
    <property type="project" value="TreeGrafter"/>
</dbReference>
<dbReference type="InterPro" id="IPR001509">
    <property type="entry name" value="Epimerase_deHydtase"/>
</dbReference>
<sequence>MGTYSNVCHLLGAKTEDPAKTEHLVSLNGAKERLHLFEANLMEEGSFDSAVQKCHSVFHVASPVIMDSPNPQEDIIDPAVKGTLNVLTSCAKAFSIRRVILSSSSVAMLRTGRPLTHETVVDETWFSTLEGCEAALAKWYALSKTMAEEAAWKFVKEKGIDMVSIHPSIVIGPFVQPSLSYGASVILSLINGLKSELINFSLISEPEKYPNAALGWVHVKDVAEAHIQAFEIASANGRYILAESVVYFSEIINILRELYPSLRLPCRWDHEEVEPTYKISKEKATSLGINFIPVRVALKETTESLKKHTFINV</sequence>
<evidence type="ECO:0000256" key="3">
    <source>
        <dbReference type="ARBA" id="ARBA00023445"/>
    </source>
</evidence>
<dbReference type="PANTHER" id="PTHR10366:SF852">
    <property type="entry name" value="CINNAMOYL-COA REDUCTASE CAD2"/>
    <property type="match status" value="1"/>
</dbReference>
<evidence type="ECO:0000313" key="6">
    <source>
        <dbReference type="Proteomes" id="UP001153076"/>
    </source>
</evidence>